<organism evidence="1 2">
    <name type="scientific">Tulasnella calospora MUT 4182</name>
    <dbReference type="NCBI Taxonomy" id="1051891"/>
    <lineage>
        <taxon>Eukaryota</taxon>
        <taxon>Fungi</taxon>
        <taxon>Dikarya</taxon>
        <taxon>Basidiomycota</taxon>
        <taxon>Agaricomycotina</taxon>
        <taxon>Agaricomycetes</taxon>
        <taxon>Cantharellales</taxon>
        <taxon>Tulasnellaceae</taxon>
        <taxon>Tulasnella</taxon>
    </lineage>
</organism>
<protein>
    <submittedName>
        <fullName evidence="1">Uncharacterized protein</fullName>
    </submittedName>
</protein>
<reference evidence="1 2" key="1">
    <citation type="submission" date="2014-04" db="EMBL/GenBank/DDBJ databases">
        <authorList>
            <consortium name="DOE Joint Genome Institute"/>
            <person name="Kuo A."/>
            <person name="Girlanda M."/>
            <person name="Perotto S."/>
            <person name="Kohler A."/>
            <person name="Nagy L.G."/>
            <person name="Floudas D."/>
            <person name="Copeland A."/>
            <person name="Barry K.W."/>
            <person name="Cichocki N."/>
            <person name="Veneault-Fourrey C."/>
            <person name="LaButti K."/>
            <person name="Lindquist E.A."/>
            <person name="Lipzen A."/>
            <person name="Lundell T."/>
            <person name="Morin E."/>
            <person name="Murat C."/>
            <person name="Sun H."/>
            <person name="Tunlid A."/>
            <person name="Henrissat B."/>
            <person name="Grigoriev I.V."/>
            <person name="Hibbett D.S."/>
            <person name="Martin F."/>
            <person name="Nordberg H.P."/>
            <person name="Cantor M.N."/>
            <person name="Hua S.X."/>
        </authorList>
    </citation>
    <scope>NUCLEOTIDE SEQUENCE [LARGE SCALE GENOMIC DNA]</scope>
    <source>
        <strain evidence="1 2">MUT 4182</strain>
    </source>
</reference>
<keyword evidence="2" id="KW-1185">Reference proteome</keyword>
<gene>
    <name evidence="1" type="ORF">M407DRAFT_11563</name>
</gene>
<dbReference type="AlphaFoldDB" id="A0A0C3KCD1"/>
<proteinExistence type="predicted"/>
<dbReference type="Proteomes" id="UP000054248">
    <property type="component" value="Unassembled WGS sequence"/>
</dbReference>
<reference evidence="2" key="2">
    <citation type="submission" date="2015-01" db="EMBL/GenBank/DDBJ databases">
        <title>Evolutionary Origins and Diversification of the Mycorrhizal Mutualists.</title>
        <authorList>
            <consortium name="DOE Joint Genome Institute"/>
            <consortium name="Mycorrhizal Genomics Consortium"/>
            <person name="Kohler A."/>
            <person name="Kuo A."/>
            <person name="Nagy L.G."/>
            <person name="Floudas D."/>
            <person name="Copeland A."/>
            <person name="Barry K.W."/>
            <person name="Cichocki N."/>
            <person name="Veneault-Fourrey C."/>
            <person name="LaButti K."/>
            <person name="Lindquist E.A."/>
            <person name="Lipzen A."/>
            <person name="Lundell T."/>
            <person name="Morin E."/>
            <person name="Murat C."/>
            <person name="Riley R."/>
            <person name="Ohm R."/>
            <person name="Sun H."/>
            <person name="Tunlid A."/>
            <person name="Henrissat B."/>
            <person name="Grigoriev I.V."/>
            <person name="Hibbett D.S."/>
            <person name="Martin F."/>
        </authorList>
    </citation>
    <scope>NUCLEOTIDE SEQUENCE [LARGE SCALE GENOMIC DNA]</scope>
    <source>
        <strain evidence="2">MUT 4182</strain>
    </source>
</reference>
<evidence type="ECO:0000313" key="2">
    <source>
        <dbReference type="Proteomes" id="UP000054248"/>
    </source>
</evidence>
<dbReference type="EMBL" id="KN823240">
    <property type="protein sequence ID" value="KIO19118.1"/>
    <property type="molecule type" value="Genomic_DNA"/>
</dbReference>
<sequence length="268" mass="30050">MALFVGWWLDVESFGVWMLGGGGDPGKLDLTLSEELPSTPMRQVVGAGELSGRKAPAGGTAMRNRHQVAGGTAMRHRHQVAHEGHRREVPTEDTDKRVLRTWVIAGGPCRRLPAKSRRERYIYAEASWHKSTIVMRELGVSFVSAPLQEDLPVARQGAVLRKAAQATWSLTGIGRETSPGVWATTRTLHATDLTTEKAFAHRRAGFLWPSTPMQKTSREIDRGMSLKHLRKRPAQHPRRRLIYRGVTARIPREHLACKTNRGYLKEDM</sequence>
<name>A0A0C3KCD1_9AGAM</name>
<accession>A0A0C3KCD1</accession>
<dbReference type="HOGENOM" id="CLU_1038972_0_0_1"/>
<evidence type="ECO:0000313" key="1">
    <source>
        <dbReference type="EMBL" id="KIO19118.1"/>
    </source>
</evidence>